<dbReference type="RefSeq" id="WP_117454851.1">
    <property type="nucleotide sequence ID" value="NZ_CP060636.1"/>
</dbReference>
<dbReference type="Gene3D" id="1.10.260.40">
    <property type="entry name" value="lambda repressor-like DNA-binding domains"/>
    <property type="match status" value="1"/>
</dbReference>
<name>A0A7G9GTN4_9FIRM</name>
<evidence type="ECO:0000259" key="1">
    <source>
        <dbReference type="PROSITE" id="PS50943"/>
    </source>
</evidence>
<dbReference type="KEGG" id="ehn:H9Q80_09630"/>
<dbReference type="Pfam" id="PF01381">
    <property type="entry name" value="HTH_3"/>
    <property type="match status" value="1"/>
</dbReference>
<dbReference type="Proteomes" id="UP000515856">
    <property type="component" value="Chromosome"/>
</dbReference>
<dbReference type="CDD" id="cd00093">
    <property type="entry name" value="HTH_XRE"/>
    <property type="match status" value="1"/>
</dbReference>
<dbReference type="InterPro" id="IPR001387">
    <property type="entry name" value="Cro/C1-type_HTH"/>
</dbReference>
<evidence type="ECO:0000313" key="2">
    <source>
        <dbReference type="EMBL" id="QNM14166.1"/>
    </source>
</evidence>
<accession>A0A7G9GTN4</accession>
<keyword evidence="3" id="KW-1185">Reference proteome</keyword>
<dbReference type="InterPro" id="IPR010982">
    <property type="entry name" value="Lambda_DNA-bd_dom_sf"/>
</dbReference>
<proteinExistence type="predicted"/>
<dbReference type="PROSITE" id="PS50943">
    <property type="entry name" value="HTH_CROC1"/>
    <property type="match status" value="1"/>
</dbReference>
<reference evidence="2 3" key="1">
    <citation type="submission" date="2020-08" db="EMBL/GenBank/DDBJ databases">
        <authorList>
            <person name="Liu C."/>
            <person name="Sun Q."/>
        </authorList>
    </citation>
    <scope>NUCLEOTIDE SEQUENCE [LARGE SCALE GENOMIC DNA]</scope>
    <source>
        <strain evidence="2 3">NSJ-61</strain>
    </source>
</reference>
<dbReference type="AlphaFoldDB" id="A0A7G9GTN4"/>
<dbReference type="EMBL" id="CP060636">
    <property type="protein sequence ID" value="QNM14166.1"/>
    <property type="molecule type" value="Genomic_DNA"/>
</dbReference>
<dbReference type="SUPFAM" id="SSF47413">
    <property type="entry name" value="lambda repressor-like DNA-binding domains"/>
    <property type="match status" value="1"/>
</dbReference>
<protein>
    <submittedName>
        <fullName evidence="2">Helix-turn-helix transcriptional regulator</fullName>
    </submittedName>
</protein>
<gene>
    <name evidence="2" type="ORF">H9Q80_09630</name>
</gene>
<sequence>MENFGELIRQRLKELNMTQSKLAYKLGVSKSQISHYISGHNEVPFQNVAKICKILNLNLNKLYGIYDGSMNDDEMRMVELMRYLNEANRQELADYMNYLLYKQREKNDFHQNKK</sequence>
<dbReference type="GO" id="GO:0003677">
    <property type="term" value="F:DNA binding"/>
    <property type="evidence" value="ECO:0007669"/>
    <property type="project" value="InterPro"/>
</dbReference>
<evidence type="ECO:0000313" key="3">
    <source>
        <dbReference type="Proteomes" id="UP000515856"/>
    </source>
</evidence>
<organism evidence="2 3">
    <name type="scientific">[Eubacterium] hominis</name>
    <dbReference type="NCBI Taxonomy" id="2764325"/>
    <lineage>
        <taxon>Bacteria</taxon>
        <taxon>Bacillati</taxon>
        <taxon>Bacillota</taxon>
        <taxon>Erysipelotrichia</taxon>
        <taxon>Erysipelotrichales</taxon>
        <taxon>Erysipelotrichaceae</taxon>
        <taxon>Amedibacillus</taxon>
    </lineage>
</organism>
<dbReference type="SMART" id="SM00530">
    <property type="entry name" value="HTH_XRE"/>
    <property type="match status" value="1"/>
</dbReference>
<feature type="domain" description="HTH cro/C1-type" evidence="1">
    <location>
        <begin position="8"/>
        <end position="62"/>
    </location>
</feature>